<proteinExistence type="predicted"/>
<accession>A0A1F5SB94</accession>
<name>A0A1F5SB94_9BACT</name>
<dbReference type="EMBL" id="MFFW01000050">
    <property type="protein sequence ID" value="OGF23832.1"/>
    <property type="molecule type" value="Genomic_DNA"/>
</dbReference>
<evidence type="ECO:0000313" key="2">
    <source>
        <dbReference type="Proteomes" id="UP000178783"/>
    </source>
</evidence>
<protein>
    <recommendedName>
        <fullName evidence="3">Helix-turn-helix domain-containing protein</fullName>
    </recommendedName>
</protein>
<evidence type="ECO:0008006" key="3">
    <source>
        <dbReference type="Google" id="ProtNLM"/>
    </source>
</evidence>
<reference evidence="1 2" key="1">
    <citation type="journal article" date="2016" name="Nat. Commun.">
        <title>Thousands of microbial genomes shed light on interconnected biogeochemical processes in an aquifer system.</title>
        <authorList>
            <person name="Anantharaman K."/>
            <person name="Brown C.T."/>
            <person name="Hug L.A."/>
            <person name="Sharon I."/>
            <person name="Castelle C.J."/>
            <person name="Probst A.J."/>
            <person name="Thomas B.C."/>
            <person name="Singh A."/>
            <person name="Wilkins M.J."/>
            <person name="Karaoz U."/>
            <person name="Brodie E.L."/>
            <person name="Williams K.H."/>
            <person name="Hubbard S.S."/>
            <person name="Banfield J.F."/>
        </authorList>
    </citation>
    <scope>NUCLEOTIDE SEQUENCE [LARGE SCALE GENOMIC DNA]</scope>
</reference>
<gene>
    <name evidence="1" type="ORF">A3H66_03525</name>
</gene>
<dbReference type="AlphaFoldDB" id="A0A1F5SB94"/>
<organism evidence="1 2">
    <name type="scientific">Candidatus Falkowbacteria bacterium RIFCSPLOWO2_02_FULL_45_21</name>
    <dbReference type="NCBI Taxonomy" id="1797989"/>
    <lineage>
        <taxon>Bacteria</taxon>
        <taxon>Candidatus Falkowiibacteriota</taxon>
    </lineage>
</organism>
<evidence type="ECO:0000313" key="1">
    <source>
        <dbReference type="EMBL" id="OGF23832.1"/>
    </source>
</evidence>
<comment type="caution">
    <text evidence="1">The sequence shown here is derived from an EMBL/GenBank/DDBJ whole genome shotgun (WGS) entry which is preliminary data.</text>
</comment>
<sequence length="101" mass="11824">MVKDKFGLTNNQKQPDLELNNIPTIKIYKPIWLSVSEAAKLGGVQTKTIRRAIQFNHVKYKIISNRYLIDFPTLIIYLQTKTKLKNKLNQFGLGQYVDKWK</sequence>
<dbReference type="Proteomes" id="UP000178783">
    <property type="component" value="Unassembled WGS sequence"/>
</dbReference>